<proteinExistence type="predicted"/>
<dbReference type="Ensembl" id="ENSCINT00000035065.1">
    <property type="protein sequence ID" value="ENSCINP00000034352.1"/>
    <property type="gene ID" value="ENSCING00000018431.1"/>
</dbReference>
<keyword evidence="3" id="KW-1185">Reference proteome</keyword>
<sequence>MHPRPTIIPLSYNRPPSNTMSTSPNKSGPQEQQGSFPFYPPWGPMIKDEPPYPYHMMHEHNFNPMPHENKDKK</sequence>
<evidence type="ECO:0000256" key="1">
    <source>
        <dbReference type="SAM" id="MobiDB-lite"/>
    </source>
</evidence>
<name>H2XXG8_CIOIN</name>
<evidence type="ECO:0000313" key="2">
    <source>
        <dbReference type="Ensembl" id="ENSCINP00000034352.1"/>
    </source>
</evidence>
<reference evidence="2" key="4">
    <citation type="submission" date="2025-09" db="UniProtKB">
        <authorList>
            <consortium name="Ensembl"/>
        </authorList>
    </citation>
    <scope>IDENTIFICATION</scope>
</reference>
<accession>H2XXG8</accession>
<reference evidence="3" key="1">
    <citation type="journal article" date="2002" name="Science">
        <title>The draft genome of Ciona intestinalis: insights into chordate and vertebrate origins.</title>
        <authorList>
            <person name="Dehal P."/>
            <person name="Satou Y."/>
            <person name="Campbell R.K."/>
            <person name="Chapman J."/>
            <person name="Degnan B."/>
            <person name="De Tomaso A."/>
            <person name="Davidson B."/>
            <person name="Di Gregorio A."/>
            <person name="Gelpke M."/>
            <person name="Goodstein D.M."/>
            <person name="Harafuji N."/>
            <person name="Hastings K.E."/>
            <person name="Ho I."/>
            <person name="Hotta K."/>
            <person name="Huang W."/>
            <person name="Kawashima T."/>
            <person name="Lemaire P."/>
            <person name="Martinez D."/>
            <person name="Meinertzhagen I.A."/>
            <person name="Necula S."/>
            <person name="Nonaka M."/>
            <person name="Putnam N."/>
            <person name="Rash S."/>
            <person name="Saiga H."/>
            <person name="Satake M."/>
            <person name="Terry A."/>
            <person name="Yamada L."/>
            <person name="Wang H.G."/>
            <person name="Awazu S."/>
            <person name="Azumi K."/>
            <person name="Boore J."/>
            <person name="Branno M."/>
            <person name="Chin-Bow S."/>
            <person name="DeSantis R."/>
            <person name="Doyle S."/>
            <person name="Francino P."/>
            <person name="Keys D.N."/>
            <person name="Haga S."/>
            <person name="Hayashi H."/>
            <person name="Hino K."/>
            <person name="Imai K.S."/>
            <person name="Inaba K."/>
            <person name="Kano S."/>
            <person name="Kobayashi K."/>
            <person name="Kobayashi M."/>
            <person name="Lee B.I."/>
            <person name="Makabe K.W."/>
            <person name="Manohar C."/>
            <person name="Matassi G."/>
            <person name="Medina M."/>
            <person name="Mochizuki Y."/>
            <person name="Mount S."/>
            <person name="Morishita T."/>
            <person name="Miura S."/>
            <person name="Nakayama A."/>
            <person name="Nishizaka S."/>
            <person name="Nomoto H."/>
            <person name="Ohta F."/>
            <person name="Oishi K."/>
            <person name="Rigoutsos I."/>
            <person name="Sano M."/>
            <person name="Sasaki A."/>
            <person name="Sasakura Y."/>
            <person name="Shoguchi E."/>
            <person name="Shin-i T."/>
            <person name="Spagnuolo A."/>
            <person name="Stainier D."/>
            <person name="Suzuki M.M."/>
            <person name="Tassy O."/>
            <person name="Takatori N."/>
            <person name="Tokuoka M."/>
            <person name="Yagi K."/>
            <person name="Yoshizaki F."/>
            <person name="Wada S."/>
            <person name="Zhang C."/>
            <person name="Hyatt P.D."/>
            <person name="Larimer F."/>
            <person name="Detter C."/>
            <person name="Doggett N."/>
            <person name="Glavina T."/>
            <person name="Hawkins T."/>
            <person name="Richardson P."/>
            <person name="Lucas S."/>
            <person name="Kohara Y."/>
            <person name="Levine M."/>
            <person name="Satoh N."/>
            <person name="Rokhsar D.S."/>
        </authorList>
    </citation>
    <scope>NUCLEOTIDE SEQUENCE [LARGE SCALE GENOMIC DNA]</scope>
</reference>
<evidence type="ECO:0000313" key="3">
    <source>
        <dbReference type="Proteomes" id="UP000008144"/>
    </source>
</evidence>
<dbReference type="HOGENOM" id="CLU_2704107_0_0_1"/>
<dbReference type="AlphaFoldDB" id="H2XXG8"/>
<dbReference type="Proteomes" id="UP000008144">
    <property type="component" value="Chromosome 7"/>
</dbReference>
<reference evidence="2" key="3">
    <citation type="submission" date="2025-08" db="UniProtKB">
        <authorList>
            <consortium name="Ensembl"/>
        </authorList>
    </citation>
    <scope>IDENTIFICATION</scope>
</reference>
<reference evidence="2" key="2">
    <citation type="journal article" date="2008" name="Genome Biol.">
        <title>Improved genome assembly and evidence-based global gene model set for the chordate Ciona intestinalis: new insight into intron and operon populations.</title>
        <authorList>
            <person name="Satou Y."/>
            <person name="Mineta K."/>
            <person name="Ogasawara M."/>
            <person name="Sasakura Y."/>
            <person name="Shoguchi E."/>
            <person name="Ueno K."/>
            <person name="Yamada L."/>
            <person name="Matsumoto J."/>
            <person name="Wasserscheid J."/>
            <person name="Dewar K."/>
            <person name="Wiley G.B."/>
            <person name="Macmil S.L."/>
            <person name="Roe B.A."/>
            <person name="Zeller R.W."/>
            <person name="Hastings K.E."/>
            <person name="Lemaire P."/>
            <person name="Lindquist E."/>
            <person name="Endo T."/>
            <person name="Hotta K."/>
            <person name="Inaba K."/>
        </authorList>
    </citation>
    <scope>NUCLEOTIDE SEQUENCE [LARGE SCALE GENOMIC DNA]</scope>
    <source>
        <strain evidence="2">wild type</strain>
    </source>
</reference>
<dbReference type="EMBL" id="EAAA01002404">
    <property type="status" value="NOT_ANNOTATED_CDS"/>
    <property type="molecule type" value="Genomic_DNA"/>
</dbReference>
<organism evidence="2 3">
    <name type="scientific">Ciona intestinalis</name>
    <name type="common">Transparent sea squirt</name>
    <name type="synonym">Ascidia intestinalis</name>
    <dbReference type="NCBI Taxonomy" id="7719"/>
    <lineage>
        <taxon>Eukaryota</taxon>
        <taxon>Metazoa</taxon>
        <taxon>Chordata</taxon>
        <taxon>Tunicata</taxon>
        <taxon>Ascidiacea</taxon>
        <taxon>Phlebobranchia</taxon>
        <taxon>Cionidae</taxon>
        <taxon>Ciona</taxon>
    </lineage>
</organism>
<dbReference type="InParanoid" id="H2XXG8"/>
<feature type="region of interest" description="Disordered" evidence="1">
    <location>
        <begin position="1"/>
        <end position="42"/>
    </location>
</feature>
<protein>
    <submittedName>
        <fullName evidence="2">Uncharacterized protein</fullName>
    </submittedName>
</protein>
<feature type="compositionally biased region" description="Polar residues" evidence="1">
    <location>
        <begin position="14"/>
        <end position="35"/>
    </location>
</feature>